<evidence type="ECO:0000313" key="2">
    <source>
        <dbReference type="EMBL" id="GAG18432.1"/>
    </source>
</evidence>
<protein>
    <recommendedName>
        <fullName evidence="1">ParB C-terminal dimerisation domain-containing protein</fullName>
    </recommendedName>
</protein>
<dbReference type="AlphaFoldDB" id="X0W554"/>
<name>X0W554_9ZZZZ</name>
<dbReference type="EMBL" id="BARS01036748">
    <property type="protein sequence ID" value="GAG18432.1"/>
    <property type="molecule type" value="Genomic_DNA"/>
</dbReference>
<accession>X0W554</accession>
<comment type="caution">
    <text evidence="2">The sequence shown here is derived from an EMBL/GenBank/DDBJ whole genome shotgun (WGS) entry which is preliminary data.</text>
</comment>
<feature type="domain" description="ParB C-terminal dimerisation" evidence="1">
    <location>
        <begin position="2"/>
        <end position="36"/>
    </location>
</feature>
<gene>
    <name evidence="2" type="ORF">S01H1_56432</name>
</gene>
<proteinExistence type="predicted"/>
<dbReference type="Pfam" id="PF23552">
    <property type="entry name" value="ParB_C"/>
    <property type="match status" value="1"/>
</dbReference>
<feature type="non-terminal residue" evidence="2">
    <location>
        <position position="1"/>
    </location>
</feature>
<sequence length="40" mass="4587">KLLGTKVIISGSQDKGIVRIHYFSLEELNRIYEKIKGENP</sequence>
<dbReference type="InterPro" id="IPR057240">
    <property type="entry name" value="ParB_dimer_C"/>
</dbReference>
<reference evidence="2" key="1">
    <citation type="journal article" date="2014" name="Front. Microbiol.">
        <title>High frequency of phylogenetically diverse reductive dehalogenase-homologous genes in deep subseafloor sedimentary metagenomes.</title>
        <authorList>
            <person name="Kawai M."/>
            <person name="Futagami T."/>
            <person name="Toyoda A."/>
            <person name="Takaki Y."/>
            <person name="Nishi S."/>
            <person name="Hori S."/>
            <person name="Arai W."/>
            <person name="Tsubouchi T."/>
            <person name="Morono Y."/>
            <person name="Uchiyama I."/>
            <person name="Ito T."/>
            <person name="Fujiyama A."/>
            <person name="Inagaki F."/>
            <person name="Takami H."/>
        </authorList>
    </citation>
    <scope>NUCLEOTIDE SEQUENCE</scope>
    <source>
        <strain evidence="2">Expedition CK06-06</strain>
    </source>
</reference>
<evidence type="ECO:0000259" key="1">
    <source>
        <dbReference type="Pfam" id="PF23552"/>
    </source>
</evidence>
<organism evidence="2">
    <name type="scientific">marine sediment metagenome</name>
    <dbReference type="NCBI Taxonomy" id="412755"/>
    <lineage>
        <taxon>unclassified sequences</taxon>
        <taxon>metagenomes</taxon>
        <taxon>ecological metagenomes</taxon>
    </lineage>
</organism>